<evidence type="ECO:0000313" key="1">
    <source>
        <dbReference type="EMBL" id="KKK87249.1"/>
    </source>
</evidence>
<dbReference type="PANTHER" id="PTHR11371">
    <property type="entry name" value="DEOXYRIBONUCLEASE"/>
    <property type="match status" value="1"/>
</dbReference>
<dbReference type="AlphaFoldDB" id="A0A0F9B968"/>
<dbReference type="InterPro" id="IPR036691">
    <property type="entry name" value="Endo/exonu/phosph_ase_sf"/>
</dbReference>
<accession>A0A0F9B968</accession>
<name>A0A0F9B968_9ZZZZ</name>
<proteinExistence type="predicted"/>
<sequence length="143" mass="15917">MIFGLKTSLFTVLVFFFSSLNAISGKIYIEGQFTFPPPKTKNPEPIEINLPDGKETITIASFNIQAFGKTKAGKPDIMKILAKTIAQFDVIAIQIIRDKSGTAIRKLKAEVDDLGTDYDYLIGPRLGRTSSKEQYAFIYNTET</sequence>
<gene>
    <name evidence="1" type="ORF">LCGC14_2755140</name>
</gene>
<comment type="caution">
    <text evidence="1">The sequence shown here is derived from an EMBL/GenBank/DDBJ whole genome shotgun (WGS) entry which is preliminary data.</text>
</comment>
<organism evidence="1">
    <name type="scientific">marine sediment metagenome</name>
    <dbReference type="NCBI Taxonomy" id="412755"/>
    <lineage>
        <taxon>unclassified sequences</taxon>
        <taxon>metagenomes</taxon>
        <taxon>ecological metagenomes</taxon>
    </lineage>
</organism>
<dbReference type="SUPFAM" id="SSF56219">
    <property type="entry name" value="DNase I-like"/>
    <property type="match status" value="1"/>
</dbReference>
<dbReference type="PANTHER" id="PTHR11371:SF31">
    <property type="entry name" value="EXTRACELLULAR NUCLEASE"/>
    <property type="match status" value="1"/>
</dbReference>
<evidence type="ECO:0008006" key="2">
    <source>
        <dbReference type="Google" id="ProtNLM"/>
    </source>
</evidence>
<protein>
    <recommendedName>
        <fullName evidence="2">Endonuclease/exonuclease/phosphatase domain-containing protein</fullName>
    </recommendedName>
</protein>
<dbReference type="EMBL" id="LAZR01050484">
    <property type="protein sequence ID" value="KKK87249.1"/>
    <property type="molecule type" value="Genomic_DNA"/>
</dbReference>
<dbReference type="Gene3D" id="3.60.10.10">
    <property type="entry name" value="Endonuclease/exonuclease/phosphatase"/>
    <property type="match status" value="1"/>
</dbReference>
<feature type="non-terminal residue" evidence="1">
    <location>
        <position position="143"/>
    </location>
</feature>
<reference evidence="1" key="1">
    <citation type="journal article" date="2015" name="Nature">
        <title>Complex archaea that bridge the gap between prokaryotes and eukaryotes.</title>
        <authorList>
            <person name="Spang A."/>
            <person name="Saw J.H."/>
            <person name="Jorgensen S.L."/>
            <person name="Zaremba-Niedzwiedzka K."/>
            <person name="Martijn J."/>
            <person name="Lind A.E."/>
            <person name="van Eijk R."/>
            <person name="Schleper C."/>
            <person name="Guy L."/>
            <person name="Ettema T.J."/>
        </authorList>
    </citation>
    <scope>NUCLEOTIDE SEQUENCE</scope>
</reference>